<dbReference type="InterPro" id="IPR002083">
    <property type="entry name" value="MATH/TRAF_dom"/>
</dbReference>
<dbReference type="PANTHER" id="PTHR46236">
    <property type="entry name" value="TRAF-LIKE SUPERFAMILY PROTEIN"/>
    <property type="match status" value="1"/>
</dbReference>
<dbReference type="EMBL" id="CACSHJ010000088">
    <property type="protein sequence ID" value="CAA0358444.1"/>
    <property type="molecule type" value="Genomic_DNA"/>
</dbReference>
<dbReference type="Pfam" id="PF22486">
    <property type="entry name" value="MATH_2"/>
    <property type="match status" value="1"/>
</dbReference>
<feature type="coiled-coil region" evidence="2">
    <location>
        <begin position="183"/>
        <end position="217"/>
    </location>
</feature>
<reference evidence="4 5" key="1">
    <citation type="submission" date="2019-12" db="EMBL/GenBank/DDBJ databases">
        <authorList>
            <person name="Jiao W.-B."/>
            <person name="Schneeberger K."/>
        </authorList>
    </citation>
    <scope>NUCLEOTIDE SEQUENCE [LARGE SCALE GENOMIC DNA]</scope>
    <source>
        <strain evidence="5">cv. C24</strain>
    </source>
</reference>
<accession>A0A5S9WXB0</accession>
<evidence type="ECO:0000256" key="2">
    <source>
        <dbReference type="SAM" id="Coils"/>
    </source>
</evidence>
<proteinExistence type="predicted"/>
<organism evidence="4 5">
    <name type="scientific">Arabidopsis thaliana</name>
    <name type="common">Mouse-ear cress</name>
    <dbReference type="NCBI Taxonomy" id="3702"/>
    <lineage>
        <taxon>Eukaryota</taxon>
        <taxon>Viridiplantae</taxon>
        <taxon>Streptophyta</taxon>
        <taxon>Embryophyta</taxon>
        <taxon>Tracheophyta</taxon>
        <taxon>Spermatophyta</taxon>
        <taxon>Magnoliopsida</taxon>
        <taxon>eudicotyledons</taxon>
        <taxon>Gunneridae</taxon>
        <taxon>Pentapetalae</taxon>
        <taxon>rosids</taxon>
        <taxon>malvids</taxon>
        <taxon>Brassicales</taxon>
        <taxon>Brassicaceae</taxon>
        <taxon>Camelineae</taxon>
        <taxon>Arabidopsis</taxon>
    </lineage>
</organism>
<dbReference type="ExpressionAtlas" id="A0A5S9WXB0">
    <property type="expression patterns" value="baseline"/>
</dbReference>
<dbReference type="InterPro" id="IPR008974">
    <property type="entry name" value="TRAF-like"/>
</dbReference>
<dbReference type="PROSITE" id="PS50144">
    <property type="entry name" value="MATH"/>
    <property type="match status" value="1"/>
</dbReference>
<dbReference type="SUPFAM" id="SSF49599">
    <property type="entry name" value="TRAF domain-like"/>
    <property type="match status" value="1"/>
</dbReference>
<evidence type="ECO:0000313" key="4">
    <source>
        <dbReference type="EMBL" id="CAA0358444.1"/>
    </source>
</evidence>
<protein>
    <recommendedName>
        <fullName evidence="3">MATH domain-containing protein</fullName>
    </recommendedName>
</protein>
<dbReference type="Gene3D" id="2.60.210.10">
    <property type="entry name" value="Apoptosis, Tumor Necrosis Factor Receptor Associated Protein 2, Chain A"/>
    <property type="match status" value="1"/>
</dbReference>
<dbReference type="InterPro" id="IPR050804">
    <property type="entry name" value="MCC"/>
</dbReference>
<dbReference type="Proteomes" id="UP000434276">
    <property type="component" value="Unassembled WGS sequence"/>
</dbReference>
<dbReference type="PANTHER" id="PTHR46236:SF9">
    <property type="entry name" value="UBIQUITIN-SPECIFIC PROTEASE FAMILY C19-RELATED PROTEIN"/>
    <property type="match status" value="1"/>
</dbReference>
<evidence type="ECO:0000313" key="5">
    <source>
        <dbReference type="Proteomes" id="UP000434276"/>
    </source>
</evidence>
<keyword evidence="1 2" id="KW-0175">Coiled coil</keyword>
<dbReference type="OrthoDB" id="1090299at2759"/>
<sequence>MGKQVDSKTITWVIKNFSSLQSASIHSDQFVVGDCKWRLMAYPKGNEKATYLAYRANNLALITTLGELTVVAKIEVLEVVGKIDVSKKSSPVMETIDVNGFQVLPSQVESVNRLFSKHLDIASKFRPKNPYMKTAYMNVLLSLTKTLCQSPQDLSNDDISGAGAALTYLREAGFKLDWLEKKHGEIKEKKKKEEASLKRLQEMEKQIFNEAQIYKEKVLAARAPLSLNEDNVF</sequence>
<feature type="domain" description="MATH" evidence="3">
    <location>
        <begin position="7"/>
        <end position="53"/>
    </location>
</feature>
<gene>
    <name evidence="4" type="ORF">C24_LOCUS7441</name>
</gene>
<evidence type="ECO:0000256" key="1">
    <source>
        <dbReference type="ARBA" id="ARBA00023054"/>
    </source>
</evidence>
<dbReference type="AlphaFoldDB" id="A0A5S9WXB0"/>
<evidence type="ECO:0000259" key="3">
    <source>
        <dbReference type="PROSITE" id="PS50144"/>
    </source>
</evidence>
<name>A0A5S9WXB0_ARATH</name>
<dbReference type="CDD" id="cd00121">
    <property type="entry name" value="MATH"/>
    <property type="match status" value="1"/>
</dbReference>